<evidence type="ECO:0000313" key="3">
    <source>
        <dbReference type="Proteomes" id="UP000178880"/>
    </source>
</evidence>
<sequence>MKFVDNEKLALNDFRACLCWVLMDGFWTIEMGRLALCFAPFALYYSLLTFRYIENSFVDAALSGAATAWICMNISALGSEYIPAFRPLKYCFFALILFLLGLSRIKSSSRDVFLRAVDRFRRMCRTGKPWGA</sequence>
<evidence type="ECO:0000313" key="2">
    <source>
        <dbReference type="EMBL" id="OGY99403.1"/>
    </source>
</evidence>
<keyword evidence="1" id="KW-1133">Transmembrane helix</keyword>
<accession>A0A1G2CDE1</accession>
<dbReference type="EMBL" id="MHLA01000015">
    <property type="protein sequence ID" value="OGY99403.1"/>
    <property type="molecule type" value="Genomic_DNA"/>
</dbReference>
<proteinExistence type="predicted"/>
<gene>
    <name evidence="2" type="ORF">A2945_00925</name>
</gene>
<dbReference type="AlphaFoldDB" id="A0A1G2CDE1"/>
<dbReference type="STRING" id="1798650.A2945_00925"/>
<dbReference type="Proteomes" id="UP000178880">
    <property type="component" value="Unassembled WGS sequence"/>
</dbReference>
<name>A0A1G2CDE1_9BACT</name>
<protein>
    <submittedName>
        <fullName evidence="2">Uncharacterized protein</fullName>
    </submittedName>
</protein>
<feature type="transmembrane region" description="Helical" evidence="1">
    <location>
        <begin position="87"/>
        <end position="105"/>
    </location>
</feature>
<reference evidence="2 3" key="1">
    <citation type="journal article" date="2016" name="Nat. Commun.">
        <title>Thousands of microbial genomes shed light on interconnected biogeochemical processes in an aquifer system.</title>
        <authorList>
            <person name="Anantharaman K."/>
            <person name="Brown C.T."/>
            <person name="Hug L.A."/>
            <person name="Sharon I."/>
            <person name="Castelle C.J."/>
            <person name="Probst A.J."/>
            <person name="Thomas B.C."/>
            <person name="Singh A."/>
            <person name="Wilkins M.J."/>
            <person name="Karaoz U."/>
            <person name="Brodie E.L."/>
            <person name="Williams K.H."/>
            <person name="Hubbard S.S."/>
            <person name="Banfield J.F."/>
        </authorList>
    </citation>
    <scope>NUCLEOTIDE SEQUENCE [LARGE SCALE GENOMIC DNA]</scope>
</reference>
<evidence type="ECO:0000256" key="1">
    <source>
        <dbReference type="SAM" id="Phobius"/>
    </source>
</evidence>
<keyword evidence="1" id="KW-0472">Membrane</keyword>
<organism evidence="2 3">
    <name type="scientific">Candidatus Liptonbacteria bacterium RIFCSPLOWO2_01_FULL_52_25</name>
    <dbReference type="NCBI Taxonomy" id="1798650"/>
    <lineage>
        <taxon>Bacteria</taxon>
        <taxon>Candidatus Liptoniibacteriota</taxon>
    </lineage>
</organism>
<feature type="transmembrane region" description="Helical" evidence="1">
    <location>
        <begin position="57"/>
        <end position="75"/>
    </location>
</feature>
<keyword evidence="1" id="KW-0812">Transmembrane</keyword>
<comment type="caution">
    <text evidence="2">The sequence shown here is derived from an EMBL/GenBank/DDBJ whole genome shotgun (WGS) entry which is preliminary data.</text>
</comment>
<feature type="transmembrane region" description="Helical" evidence="1">
    <location>
        <begin position="31"/>
        <end position="50"/>
    </location>
</feature>